<dbReference type="Proteomes" id="UP000740754">
    <property type="component" value="Unassembled WGS sequence"/>
</dbReference>
<dbReference type="RefSeq" id="WP_168667120.1">
    <property type="nucleotide sequence ID" value="NZ_JAAXKX010000004.1"/>
</dbReference>
<evidence type="ECO:0000313" key="2">
    <source>
        <dbReference type="EMBL" id="NKN32533.1"/>
    </source>
</evidence>
<organism evidence="2 3">
    <name type="scientific">Marichromatium bheemlicum</name>
    <dbReference type="NCBI Taxonomy" id="365339"/>
    <lineage>
        <taxon>Bacteria</taxon>
        <taxon>Pseudomonadati</taxon>
        <taxon>Pseudomonadota</taxon>
        <taxon>Gammaproteobacteria</taxon>
        <taxon>Chromatiales</taxon>
        <taxon>Chromatiaceae</taxon>
        <taxon>Marichromatium</taxon>
    </lineage>
</organism>
<dbReference type="Gene3D" id="3.40.50.1820">
    <property type="entry name" value="alpha/beta hydrolase"/>
    <property type="match status" value="1"/>
</dbReference>
<dbReference type="PANTHER" id="PTHR45763:SF46">
    <property type="entry name" value="AB HYDROLASE-1 DOMAIN-CONTAINING PROTEIN"/>
    <property type="match status" value="1"/>
</dbReference>
<dbReference type="InterPro" id="IPR029058">
    <property type="entry name" value="AB_hydrolase_fold"/>
</dbReference>
<proteinExistence type="predicted"/>
<keyword evidence="3" id="KW-1185">Reference proteome</keyword>
<evidence type="ECO:0000313" key="3">
    <source>
        <dbReference type="Proteomes" id="UP000740754"/>
    </source>
</evidence>
<dbReference type="SUPFAM" id="SSF53474">
    <property type="entry name" value="alpha/beta-Hydrolases"/>
    <property type="match status" value="1"/>
</dbReference>
<dbReference type="Pfam" id="PF12697">
    <property type="entry name" value="Abhydrolase_6"/>
    <property type="match status" value="1"/>
</dbReference>
<name>A0ABX1I4P6_9GAMM</name>
<comment type="caution">
    <text evidence="2">The sequence shown here is derived from an EMBL/GenBank/DDBJ whole genome shotgun (WGS) entry which is preliminary data.</text>
</comment>
<dbReference type="InterPro" id="IPR000073">
    <property type="entry name" value="AB_hydrolase_1"/>
</dbReference>
<keyword evidence="2" id="KW-0378">Hydrolase</keyword>
<sequence>MNTPTPRDRQLTLSDGRQLGYTEYGTAHGRPVCYCHGFPSSRREAGLLHQAARRQGIRLIAPDRPGYGLSSDQPGREIRDWPADLAALADRLALDRFDLIGVSGGGPYALACVEALPTRVGHCLLVCPLGPIYLDPVRRAMAPGVRLSLSLARRIPWLTERIYTGPVPALLAARPELVARLRYRNAAAPDRAVLDRPEVTAALDRTIVDAMCNGAPGARRDLHLYPRPWGFDPTGIDRTITLWHGDTDNTVPLAHAHWYAHHLPACRARILRGEGHYSLPVRHALTLLQALAEHD</sequence>
<evidence type="ECO:0000259" key="1">
    <source>
        <dbReference type="Pfam" id="PF12697"/>
    </source>
</evidence>
<reference evidence="2 3" key="1">
    <citation type="submission" date="2020-04" db="EMBL/GenBank/DDBJ databases">
        <title>Draft Whole-Genome sequence of Marichromatium bheemlicum DSM 18632, type strain.</title>
        <authorList>
            <person name="Kyndt J.A."/>
            <person name="Meyer T.E."/>
        </authorList>
    </citation>
    <scope>NUCLEOTIDE SEQUENCE [LARGE SCALE GENOMIC DNA]</scope>
    <source>
        <strain evidence="2 3">DSM 18632</strain>
    </source>
</reference>
<dbReference type="EMBL" id="JAAXKX010000004">
    <property type="protein sequence ID" value="NKN32533.1"/>
    <property type="molecule type" value="Genomic_DNA"/>
</dbReference>
<accession>A0ABX1I4P6</accession>
<protein>
    <submittedName>
        <fullName evidence="2">Alpha/beta hydrolase</fullName>
    </submittedName>
</protein>
<gene>
    <name evidence="2" type="ORF">HF203_04780</name>
</gene>
<dbReference type="GO" id="GO:0016787">
    <property type="term" value="F:hydrolase activity"/>
    <property type="evidence" value="ECO:0007669"/>
    <property type="project" value="UniProtKB-KW"/>
</dbReference>
<feature type="domain" description="AB hydrolase-1" evidence="1">
    <location>
        <begin position="35"/>
        <end position="280"/>
    </location>
</feature>
<dbReference type="PANTHER" id="PTHR45763">
    <property type="entry name" value="HYDROLASE, ALPHA/BETA FOLD FAMILY PROTEIN, EXPRESSED-RELATED"/>
    <property type="match status" value="1"/>
</dbReference>
<dbReference type="PRINTS" id="PR00111">
    <property type="entry name" value="ABHYDROLASE"/>
</dbReference>